<accession>A0A914A0D1</accession>
<dbReference type="PANTHER" id="PTHR16466">
    <property type="entry name" value="TELOMERE REPEAT-BINDING FACTOR 2-INTERACTING PROTEIN 1"/>
    <property type="match status" value="1"/>
</dbReference>
<keyword evidence="14" id="KW-1185">Reference proteome</keyword>
<dbReference type="GeneID" id="119728818"/>
<comment type="function">
    <text evidence="10">Acts both as a regulator of telomere function and as a transcription regulator. Involved in the regulation of telomere length and protection as a component of the shelterin complex (telosome). Does not bind DNA directly: recruited to telomeric double-stranded 5'-TTAGGG-3' repeats via its interaction with terf2. Independently of its function in telomeres, also acts as a transcription regulator: recruited to extratelomeric 5'-TTAGGG-3' sites via its association with terf2 or other factors, and regulates gene expression.</text>
</comment>
<evidence type="ECO:0000256" key="11">
    <source>
        <dbReference type="SAM" id="MobiDB-lite"/>
    </source>
</evidence>
<feature type="compositionally biased region" description="Basic and acidic residues" evidence="11">
    <location>
        <begin position="446"/>
        <end position="471"/>
    </location>
</feature>
<dbReference type="GO" id="GO:0042162">
    <property type="term" value="F:telomeric DNA binding"/>
    <property type="evidence" value="ECO:0007669"/>
    <property type="project" value="TreeGrafter"/>
</dbReference>
<dbReference type="GO" id="GO:0010833">
    <property type="term" value="P:telomere maintenance via telomere lengthening"/>
    <property type="evidence" value="ECO:0007669"/>
    <property type="project" value="UniProtKB-UniRule"/>
</dbReference>
<proteinExistence type="inferred from homology"/>
<dbReference type="Pfam" id="PF08914">
    <property type="entry name" value="Myb_Rap1"/>
    <property type="match status" value="1"/>
</dbReference>
<evidence type="ECO:0000256" key="4">
    <source>
        <dbReference type="ARBA" id="ARBA00022895"/>
    </source>
</evidence>
<name>A0A914A0D1_PATMI</name>
<keyword evidence="7 10" id="KW-0804">Transcription</keyword>
<dbReference type="OMA" id="MRFFIRP"/>
<evidence type="ECO:0000256" key="2">
    <source>
        <dbReference type="ARBA" id="ARBA00017805"/>
    </source>
</evidence>
<dbReference type="Proteomes" id="UP000887568">
    <property type="component" value="Unplaced"/>
</dbReference>
<dbReference type="Gene3D" id="1.10.10.2170">
    <property type="match status" value="1"/>
</dbReference>
<evidence type="ECO:0000256" key="10">
    <source>
        <dbReference type="RuleBase" id="RU367107"/>
    </source>
</evidence>
<dbReference type="EnsemblMetazoa" id="XM_038201216.1">
    <property type="protein sequence ID" value="XP_038057144.1"/>
    <property type="gene ID" value="LOC119728818"/>
</dbReference>
<dbReference type="GO" id="GO:0031848">
    <property type="term" value="P:protection from non-homologous end joining at telomere"/>
    <property type="evidence" value="ECO:0007669"/>
    <property type="project" value="TreeGrafter"/>
</dbReference>
<keyword evidence="8 10" id="KW-0539">Nucleus</keyword>
<evidence type="ECO:0000256" key="6">
    <source>
        <dbReference type="ARBA" id="ARBA00023159"/>
    </source>
</evidence>
<evidence type="ECO:0000313" key="13">
    <source>
        <dbReference type="EnsemblMetazoa" id="XP_038057144.1"/>
    </source>
</evidence>
<dbReference type="InterPro" id="IPR021661">
    <property type="entry name" value="Rap1_C"/>
</dbReference>
<evidence type="ECO:0000256" key="1">
    <source>
        <dbReference type="ARBA" id="ARBA00010467"/>
    </source>
</evidence>
<dbReference type="InterPro" id="IPR036420">
    <property type="entry name" value="BRCT_dom_sf"/>
</dbReference>
<organism evidence="13 14">
    <name type="scientific">Patiria miniata</name>
    <name type="common">Bat star</name>
    <name type="synonym">Asterina miniata</name>
    <dbReference type="NCBI Taxonomy" id="46514"/>
    <lineage>
        <taxon>Eukaryota</taxon>
        <taxon>Metazoa</taxon>
        <taxon>Echinodermata</taxon>
        <taxon>Eleutherozoa</taxon>
        <taxon>Asterozoa</taxon>
        <taxon>Asteroidea</taxon>
        <taxon>Valvatacea</taxon>
        <taxon>Valvatida</taxon>
        <taxon>Asterinidae</taxon>
        <taxon>Patiria</taxon>
    </lineage>
</organism>
<dbReference type="AlphaFoldDB" id="A0A914A0D1"/>
<dbReference type="GO" id="GO:0070187">
    <property type="term" value="C:shelterin complex"/>
    <property type="evidence" value="ECO:0007669"/>
    <property type="project" value="TreeGrafter"/>
</dbReference>
<evidence type="ECO:0000256" key="3">
    <source>
        <dbReference type="ARBA" id="ARBA00022454"/>
    </source>
</evidence>
<comment type="similarity">
    <text evidence="1 10">Belongs to the RAP1 family.</text>
</comment>
<dbReference type="RefSeq" id="XP_038057144.1">
    <property type="nucleotide sequence ID" value="XM_038201216.1"/>
</dbReference>
<dbReference type="FunFam" id="1.10.10.60:FF:000246">
    <property type="entry name" value="Telomeric repeat-binding factor 2-interacting protein 1"/>
    <property type="match status" value="1"/>
</dbReference>
<dbReference type="PROSITE" id="PS50172">
    <property type="entry name" value="BRCT"/>
    <property type="match status" value="1"/>
</dbReference>
<comment type="subunit">
    <text evidence="10">Homodimer.</text>
</comment>
<dbReference type="OrthoDB" id="435460at2759"/>
<feature type="region of interest" description="Disordered" evidence="11">
    <location>
        <begin position="180"/>
        <end position="487"/>
    </location>
</feature>
<dbReference type="GO" id="GO:0006355">
    <property type="term" value="P:regulation of DNA-templated transcription"/>
    <property type="evidence" value="ECO:0007669"/>
    <property type="project" value="UniProtKB-UniRule"/>
</dbReference>
<dbReference type="InterPro" id="IPR038104">
    <property type="entry name" value="Rap1_C_sf"/>
</dbReference>
<keyword evidence="3 10" id="KW-0158">Chromosome</keyword>
<dbReference type="Pfam" id="PF16589">
    <property type="entry name" value="BRCT_2"/>
    <property type="match status" value="1"/>
</dbReference>
<evidence type="ECO:0000259" key="12">
    <source>
        <dbReference type="PROSITE" id="PS50172"/>
    </source>
</evidence>
<dbReference type="Gene3D" id="1.10.10.60">
    <property type="entry name" value="Homeodomain-like"/>
    <property type="match status" value="1"/>
</dbReference>
<evidence type="ECO:0000256" key="5">
    <source>
        <dbReference type="ARBA" id="ARBA00023015"/>
    </source>
</evidence>
<keyword evidence="6 10" id="KW-0010">Activator</keyword>
<dbReference type="Pfam" id="PF11626">
    <property type="entry name" value="Rap1_C"/>
    <property type="match status" value="1"/>
</dbReference>
<keyword evidence="4 10" id="KW-0779">Telomere</keyword>
<dbReference type="InterPro" id="IPR015010">
    <property type="entry name" value="TERF2IP_Myb"/>
</dbReference>
<evidence type="ECO:0000313" key="14">
    <source>
        <dbReference type="Proteomes" id="UP000887568"/>
    </source>
</evidence>
<dbReference type="PANTHER" id="PTHR16466:SF6">
    <property type="entry name" value="TELOMERIC REPEAT-BINDING FACTOR 2-INTERACTING PROTEIN 1"/>
    <property type="match status" value="1"/>
</dbReference>
<protein>
    <recommendedName>
        <fullName evidence="2 10">Telomeric repeat-binding factor 2-interacting protein 1</fullName>
        <shortName evidence="10">TERF2-interacting telomeric protein 1</shortName>
    </recommendedName>
    <alternativeName>
        <fullName evidence="9 10">Repressor/activator protein 1 homolog</fullName>
    </alternativeName>
</protein>
<feature type="region of interest" description="Disordered" evidence="11">
    <location>
        <begin position="94"/>
        <end position="115"/>
    </location>
</feature>
<reference evidence="13" key="1">
    <citation type="submission" date="2022-11" db="UniProtKB">
        <authorList>
            <consortium name="EnsemblMetazoa"/>
        </authorList>
    </citation>
    <scope>IDENTIFICATION</scope>
</reference>
<evidence type="ECO:0000256" key="7">
    <source>
        <dbReference type="ARBA" id="ARBA00023163"/>
    </source>
</evidence>
<evidence type="ECO:0000256" key="9">
    <source>
        <dbReference type="ARBA" id="ARBA00032471"/>
    </source>
</evidence>
<dbReference type="InterPro" id="IPR001357">
    <property type="entry name" value="BRCT_dom"/>
</dbReference>
<feature type="compositionally biased region" description="Polar residues" evidence="11">
    <location>
        <begin position="104"/>
        <end position="115"/>
    </location>
</feature>
<comment type="subcellular location">
    <subcellularLocation>
        <location evidence="10">Nucleus</location>
    </subcellularLocation>
    <subcellularLocation>
        <location evidence="10">Chromosome</location>
        <location evidence="10">Telomere</location>
    </subcellularLocation>
</comment>
<dbReference type="SUPFAM" id="SSF46689">
    <property type="entry name" value="Homeodomain-like"/>
    <property type="match status" value="1"/>
</dbReference>
<feature type="compositionally biased region" description="Low complexity" evidence="11">
    <location>
        <begin position="229"/>
        <end position="238"/>
    </location>
</feature>
<feature type="domain" description="BRCT" evidence="12">
    <location>
        <begin position="31"/>
        <end position="93"/>
    </location>
</feature>
<dbReference type="SUPFAM" id="SSF52113">
    <property type="entry name" value="BRCT domain"/>
    <property type="match status" value="1"/>
</dbReference>
<feature type="compositionally biased region" description="Polar residues" evidence="11">
    <location>
        <begin position="324"/>
        <end position="370"/>
    </location>
</feature>
<feature type="compositionally biased region" description="Polar residues" evidence="11">
    <location>
        <begin position="203"/>
        <end position="215"/>
    </location>
</feature>
<dbReference type="InterPro" id="IPR039595">
    <property type="entry name" value="TE2IP/Rap1"/>
</dbReference>
<dbReference type="InterPro" id="IPR009057">
    <property type="entry name" value="Homeodomain-like_sf"/>
</dbReference>
<keyword evidence="5 10" id="KW-0805">Transcription regulation</keyword>
<evidence type="ECO:0000256" key="8">
    <source>
        <dbReference type="ARBA" id="ARBA00023242"/>
    </source>
</evidence>
<feature type="compositionally biased region" description="Basic residues" evidence="11">
    <location>
        <begin position="472"/>
        <end position="481"/>
    </location>
</feature>
<dbReference type="GO" id="GO:0005654">
    <property type="term" value="C:nucleoplasm"/>
    <property type="evidence" value="ECO:0007669"/>
    <property type="project" value="UniProtKB-ARBA"/>
</dbReference>
<dbReference type="CDD" id="cd11655">
    <property type="entry name" value="rap1_myb-like"/>
    <property type="match status" value="1"/>
</dbReference>
<sequence length="604" mass="67168">MADDSSPVSSFLFCKEDGEPINFVIRPSAAKARLKPLIEKRGGVVSSKLHDNQDYIKLAVEGDKIASDDYITVQYIDDCIEANQLLPMDKYRVHQQQPRPPSPANSTISNVSFKGRSKYSSSEDTAILTYIAKRPDCRYAGNQIWQKMELLKVTDHSWQSMKHRFLKKLVDDLPKYTKLEEEQTEKDVSSPGTSSGEKDVIADSSTSNQKETSLKTPRKEQTQPVQLGSNNNPNTSESEPTDQGKDSNPETEAQESIDGSDSVYDDCLLQVAEENTPKKMGCSSKGTEMFSDSAEEHPQTRKRNHRSRQVSSNAKGDPTMPNVPVSTDSTKESTNASSSNNKETSLKTPSREQTQPVQLASNHNPNTSESEPADGGKDPNPKTVVRENNNGSSSDFDDYLIQAAEENSPRKIGCSSEVTETFTDAAEGRPPPTRKRHAGNQVSSNKKGDHTEPNRDASTDSTEEKRDDGVRSSKRRRRHRSHISDTEELVAGVLGDVDTCSEPESSDSSSTDPHFQAHVNRVIAFVKEVVEDYSVPVFTVMQLLYFHSLNLDAVLNHLQTGESDVVWTKENDEKLSSGKPEDLEELCNIYGRDEVMRRHAFFDV</sequence>
<dbReference type="Gene3D" id="3.40.50.10190">
    <property type="entry name" value="BRCT domain"/>
    <property type="match status" value="1"/>
</dbReference>